<dbReference type="Pfam" id="PF13362">
    <property type="entry name" value="Toprim_3"/>
    <property type="match status" value="1"/>
</dbReference>
<dbReference type="AlphaFoldDB" id="A0A1D9MHJ7"/>
<name>A0A1D9MHJ7_9RHOB</name>
<dbReference type="InterPro" id="IPR055570">
    <property type="entry name" value="DUF7146"/>
</dbReference>
<geneLocation type="plasmid" evidence="4">
    <name>pej01</name>
</geneLocation>
<accession>A0A1D9MHJ7</accession>
<dbReference type="Pfam" id="PF23639">
    <property type="entry name" value="DUF7146"/>
    <property type="match status" value="1"/>
</dbReference>
<gene>
    <name evidence="3" type="ORF">LPB142_17920</name>
</gene>
<evidence type="ECO:0000259" key="1">
    <source>
        <dbReference type="Pfam" id="PF13362"/>
    </source>
</evidence>
<dbReference type="RefSeq" id="WP_071167443.1">
    <property type="nucleotide sequence ID" value="NZ_CP017782.1"/>
</dbReference>
<feature type="domain" description="DUF7146" evidence="2">
    <location>
        <begin position="121"/>
        <end position="226"/>
    </location>
</feature>
<sequence>MARDAAELSRRLARDAEAVCRHYLPNGRRQGQYWTVGDARNTPGRSMFVRLKGPEAGPGAAGHWTDAATAEHGDLLDVIRESCGLTSFGDVAEEARRFLSLPRVDLVPTINPAPARTAMGSPEAARRLIAMAQPIRGTPVETYLASRCIMPIHGAGALRYHPSCYYRPDDGGPAERRPAMIASVTDLQGRITGAHRTWLAPDGSAKAAVPTPRRAMGNLLGHAVRFGAAEDVLAVGEGIETMLSLRAALPGMPMAAALSASHLAALRLSPSVRRLYIARDVDAAGTKAAATQAELATSAGIEVLTLSPRHGDFNDDLTAHGLDDLRAAIRPQIAPEDVDRFLLKGAARSCS</sequence>
<keyword evidence="4" id="KW-1185">Reference proteome</keyword>
<feature type="domain" description="Toprim" evidence="1">
    <location>
        <begin position="233"/>
        <end position="321"/>
    </location>
</feature>
<protein>
    <submittedName>
        <fullName evidence="3">DNA primase</fullName>
    </submittedName>
</protein>
<dbReference type="EMBL" id="CP017782">
    <property type="protein sequence ID" value="AOZ71327.1"/>
    <property type="molecule type" value="Genomic_DNA"/>
</dbReference>
<organism evidence="3 4">
    <name type="scientific">Rhodobacter xanthinilyticus</name>
    <dbReference type="NCBI Taxonomy" id="1850250"/>
    <lineage>
        <taxon>Bacteria</taxon>
        <taxon>Pseudomonadati</taxon>
        <taxon>Pseudomonadota</taxon>
        <taxon>Alphaproteobacteria</taxon>
        <taxon>Rhodobacterales</taxon>
        <taxon>Rhodobacter group</taxon>
        <taxon>Rhodobacter</taxon>
    </lineage>
</organism>
<dbReference type="Gene3D" id="3.40.1360.10">
    <property type="match status" value="1"/>
</dbReference>
<dbReference type="InterPro" id="IPR006171">
    <property type="entry name" value="TOPRIM_dom"/>
</dbReference>
<dbReference type="Proteomes" id="UP000176562">
    <property type="component" value="Plasmid pEJ01"/>
</dbReference>
<reference evidence="3 4" key="1">
    <citation type="submission" date="2016-10" db="EMBL/GenBank/DDBJ databases">
        <title>Rhodobacter sp. LPB0142, isolated from sea water.</title>
        <authorList>
            <person name="Kim E."/>
            <person name="Yi H."/>
        </authorList>
    </citation>
    <scope>NUCLEOTIDE SEQUENCE [LARGE SCALE GENOMIC DNA]</scope>
    <source>
        <strain evidence="3 4">LPB0142</strain>
        <plasmid evidence="4">Plasmid pej01</plasmid>
    </source>
</reference>
<evidence type="ECO:0000259" key="2">
    <source>
        <dbReference type="Pfam" id="PF23639"/>
    </source>
</evidence>
<keyword evidence="3" id="KW-0614">Plasmid</keyword>
<evidence type="ECO:0000313" key="3">
    <source>
        <dbReference type="EMBL" id="AOZ71327.1"/>
    </source>
</evidence>
<dbReference type="KEGG" id="rhp:LPB142_17920"/>
<evidence type="ECO:0000313" key="4">
    <source>
        <dbReference type="Proteomes" id="UP000176562"/>
    </source>
</evidence>
<proteinExistence type="predicted"/>